<dbReference type="EMBL" id="CP002353">
    <property type="protein sequence ID" value="ADV64046.1"/>
    <property type="molecule type" value="Genomic_DNA"/>
</dbReference>
<keyword evidence="8" id="KW-0028">Amino-acid biosynthesis</keyword>
<dbReference type="FunFam" id="3.10.20.340:FF:000003">
    <property type="entry name" value="Arginine biosynthesis bifunctional protein ArgJ"/>
    <property type="match status" value="1"/>
</dbReference>
<dbReference type="EC" id="2.3.1.35" evidence="8"/>
<evidence type="ECO:0000256" key="4">
    <source>
        <dbReference type="ARBA" id="ARBA00022490"/>
    </source>
</evidence>
<dbReference type="Gene3D" id="3.60.70.12">
    <property type="entry name" value="L-amino peptidase D-ALA esterase/amidase"/>
    <property type="match status" value="1"/>
</dbReference>
<dbReference type="EC" id="2.3.1.1" evidence="8"/>
<comment type="pathway">
    <text evidence="8">Amino-acid biosynthesis; L-arginine biosynthesis; N(2)-acetyl-L-ornithine from L-glutamate: step 1/4.</text>
</comment>
<proteinExistence type="inferred from homology"/>
<feature type="binding site" evidence="8">
    <location>
        <position position="179"/>
    </location>
    <ligand>
        <name>substrate</name>
    </ligand>
</feature>
<evidence type="ECO:0000313" key="10">
    <source>
        <dbReference type="Proteomes" id="UP000008631"/>
    </source>
</evidence>
<comment type="similarity">
    <text evidence="2 8">Belongs to the ArgJ family.</text>
</comment>
<reference evidence="9 10" key="1">
    <citation type="journal article" date="2011" name="Stand. Genomic Sci.">
        <title>Complete genome sequence of Isosphaera pallida type strain (IS1B).</title>
        <authorList>
            <consortium name="US DOE Joint Genome Institute (JGI-PGF)"/>
            <person name="Goker M."/>
            <person name="Cleland D."/>
            <person name="Saunders E."/>
            <person name="Lapidus A."/>
            <person name="Nolan M."/>
            <person name="Lucas S."/>
            <person name="Hammon N."/>
            <person name="Deshpande S."/>
            <person name="Cheng J.F."/>
            <person name="Tapia R."/>
            <person name="Han C."/>
            <person name="Goodwin L."/>
            <person name="Pitluck S."/>
            <person name="Liolios K."/>
            <person name="Pagani I."/>
            <person name="Ivanova N."/>
            <person name="Mavromatis K."/>
            <person name="Pati A."/>
            <person name="Chen A."/>
            <person name="Palaniappan K."/>
            <person name="Land M."/>
            <person name="Hauser L."/>
            <person name="Chang Y.J."/>
            <person name="Jeffries C.D."/>
            <person name="Detter J.C."/>
            <person name="Beck B."/>
            <person name="Woyke T."/>
            <person name="Bristow J."/>
            <person name="Eisen J.A."/>
            <person name="Markowitz V."/>
            <person name="Hugenholtz P."/>
            <person name="Kyrpides N.C."/>
            <person name="Klenk H.P."/>
        </authorList>
    </citation>
    <scope>NUCLEOTIDE SEQUENCE [LARGE SCALE GENOMIC DNA]</scope>
    <source>
        <strain evidence="10">ATCC 43644 / DSM 9630 / IS1B</strain>
    </source>
</reference>
<gene>
    <name evidence="8" type="primary">argJ</name>
    <name evidence="9" type="ordered locus">Isop_3489</name>
</gene>
<dbReference type="GO" id="GO:0004042">
    <property type="term" value="F:L-glutamate N-acetyltransferase activity"/>
    <property type="evidence" value="ECO:0007669"/>
    <property type="project" value="UniProtKB-UniRule"/>
</dbReference>
<keyword evidence="6 8" id="KW-0068">Autocatalytic cleavage</keyword>
<dbReference type="STRING" id="575540.Isop_3489"/>
<evidence type="ECO:0000256" key="5">
    <source>
        <dbReference type="ARBA" id="ARBA00022679"/>
    </source>
</evidence>
<evidence type="ECO:0000256" key="3">
    <source>
        <dbReference type="ARBA" id="ARBA00011475"/>
    </source>
</evidence>
<dbReference type="NCBIfam" id="NF003802">
    <property type="entry name" value="PRK05388.1"/>
    <property type="match status" value="1"/>
</dbReference>
<dbReference type="GO" id="GO:0006526">
    <property type="term" value="P:L-arginine biosynthetic process"/>
    <property type="evidence" value="ECO:0007669"/>
    <property type="project" value="UniProtKB-UniRule"/>
</dbReference>
<feature type="chain" id="PRO_5023541153" description="Arginine biosynthesis bifunctional protein ArgJ alpha chain" evidence="8">
    <location>
        <begin position="1"/>
        <end position="189"/>
    </location>
</feature>
<dbReference type="GO" id="GO:0004358">
    <property type="term" value="F:L-glutamate N-acetyltransferase activity, acting on acetyl-L-ornithine as donor"/>
    <property type="evidence" value="ECO:0007669"/>
    <property type="project" value="UniProtKB-UniRule"/>
</dbReference>
<protein>
    <recommendedName>
        <fullName evidence="8">Arginine biosynthesis bifunctional protein ArgJ</fullName>
    </recommendedName>
    <domain>
        <recommendedName>
            <fullName evidence="8">Glutamate N-acetyltransferase</fullName>
            <ecNumber evidence="8">2.3.1.35</ecNumber>
        </recommendedName>
        <alternativeName>
            <fullName evidence="8">Ornithine acetyltransferase</fullName>
            <shortName evidence="8">OATase</shortName>
        </alternativeName>
        <alternativeName>
            <fullName evidence="8">Ornithine transacetylase</fullName>
        </alternativeName>
    </domain>
    <domain>
        <recommendedName>
            <fullName evidence="8">Amino-acid acetyltransferase</fullName>
            <ecNumber evidence="8">2.3.1.1</ecNumber>
        </recommendedName>
        <alternativeName>
            <fullName evidence="8">N-acetylglutamate synthase</fullName>
            <shortName evidence="8">AGSase</shortName>
        </alternativeName>
    </domain>
    <component>
        <recommendedName>
            <fullName evidence="8">Arginine biosynthesis bifunctional protein ArgJ alpha chain</fullName>
        </recommendedName>
    </component>
    <component>
        <recommendedName>
            <fullName evidence="8">Arginine biosynthesis bifunctional protein ArgJ beta chain</fullName>
        </recommendedName>
    </component>
</protein>
<feature type="binding site" evidence="8">
    <location>
        <position position="398"/>
    </location>
    <ligand>
        <name>substrate</name>
    </ligand>
</feature>
<evidence type="ECO:0000313" key="9">
    <source>
        <dbReference type="EMBL" id="ADV64046.1"/>
    </source>
</evidence>
<feature type="active site" description="Nucleophile" evidence="8">
    <location>
        <position position="190"/>
    </location>
</feature>
<dbReference type="Proteomes" id="UP000008631">
    <property type="component" value="Chromosome"/>
</dbReference>
<sequence>MRSSSELLPAGFRFSGSTVGIKASGRPDLAVVLTDRPCVAAGVYTTNRVAAAPVGWCRGVTPSSAIRAVVINSGNANAATGPQGEADVRATAEAAARLVSDSCHPHQILIASTGVIGRTLPMDRLLAGLPEAFRTVAATPEALQNAAVAMMTTDTKPKTTLIQREVAPGRTVRLVGIAKGAAMIAPRMATMLGVLMMDAAIEPTTLQALLKNAVDDTFNCLTVEGHTSTNDTVFALALDSSGEPALEGEAVTVGLAGVIRDACEDLANQIADDAEGATHRVFVEVVGCVDRASAAAIARAIAESPLVKTAIHGHDPNWGRIVSAAGYAGVPFDPTELTLTLNGFELYHAGVPAAFDAQAVSQSMAATRDVRIRLSLGDGPAGVTFRTCDLTAEYVRLNADYTT</sequence>
<comment type="subunit">
    <text evidence="3 8">Heterotetramer of two alpha and two beta chains.</text>
</comment>
<keyword evidence="10" id="KW-1185">Reference proteome</keyword>
<dbReference type="InterPro" id="IPR042195">
    <property type="entry name" value="ArgJ_beta_C"/>
</dbReference>
<dbReference type="PANTHER" id="PTHR23100:SF0">
    <property type="entry name" value="ARGININE BIOSYNTHESIS BIFUNCTIONAL PROTEIN ARGJ, MITOCHONDRIAL"/>
    <property type="match status" value="1"/>
</dbReference>
<dbReference type="GO" id="GO:0006592">
    <property type="term" value="P:ornithine biosynthetic process"/>
    <property type="evidence" value="ECO:0007669"/>
    <property type="project" value="TreeGrafter"/>
</dbReference>
<dbReference type="AlphaFoldDB" id="E8QX07"/>
<feature type="binding site" evidence="8">
    <location>
        <position position="190"/>
    </location>
    <ligand>
        <name>substrate</name>
    </ligand>
</feature>
<dbReference type="RefSeq" id="WP_013566334.1">
    <property type="nucleotide sequence ID" value="NC_014962.1"/>
</dbReference>
<feature type="binding site" evidence="8">
    <location>
        <position position="152"/>
    </location>
    <ligand>
        <name>substrate</name>
    </ligand>
</feature>
<evidence type="ECO:0000256" key="8">
    <source>
        <dbReference type="HAMAP-Rule" id="MF_01106"/>
    </source>
</evidence>
<feature type="site" description="Involved in the stabilization of negative charge on the oxyanion by the formation of the oxyanion hole" evidence="8">
    <location>
        <position position="113"/>
    </location>
</feature>
<keyword evidence="8" id="KW-0511">Multifunctional enzyme</keyword>
<keyword evidence="8" id="KW-0055">Arginine biosynthesis</keyword>
<accession>E8QX07</accession>
<feature type="binding site" evidence="8">
    <location>
        <position position="403"/>
    </location>
    <ligand>
        <name>substrate</name>
    </ligand>
</feature>
<dbReference type="UniPathway" id="UPA00068">
    <property type="reaction ID" value="UER00106"/>
</dbReference>
<evidence type="ECO:0000256" key="6">
    <source>
        <dbReference type="ARBA" id="ARBA00022813"/>
    </source>
</evidence>
<dbReference type="Gene3D" id="3.10.20.340">
    <property type="entry name" value="ArgJ beta chain, C-terminal domain"/>
    <property type="match status" value="1"/>
</dbReference>
<comment type="catalytic activity">
    <reaction evidence="8">
        <text>L-glutamate + acetyl-CoA = N-acetyl-L-glutamate + CoA + H(+)</text>
        <dbReference type="Rhea" id="RHEA:24292"/>
        <dbReference type="ChEBI" id="CHEBI:15378"/>
        <dbReference type="ChEBI" id="CHEBI:29985"/>
        <dbReference type="ChEBI" id="CHEBI:44337"/>
        <dbReference type="ChEBI" id="CHEBI:57287"/>
        <dbReference type="ChEBI" id="CHEBI:57288"/>
        <dbReference type="EC" id="2.3.1.1"/>
    </reaction>
</comment>
<feature type="binding site" evidence="8">
    <location>
        <position position="275"/>
    </location>
    <ligand>
        <name>substrate</name>
    </ligand>
</feature>
<dbReference type="OrthoDB" id="9804242at2"/>
<dbReference type="PANTHER" id="PTHR23100">
    <property type="entry name" value="ARGININE BIOSYNTHESIS BIFUNCTIONAL PROTEIN ARGJ"/>
    <property type="match status" value="1"/>
</dbReference>
<evidence type="ECO:0000256" key="2">
    <source>
        <dbReference type="ARBA" id="ARBA00006774"/>
    </source>
</evidence>
<evidence type="ECO:0000256" key="1">
    <source>
        <dbReference type="ARBA" id="ARBA00004496"/>
    </source>
</evidence>
<comment type="catalytic activity">
    <reaction evidence="8">
        <text>N(2)-acetyl-L-ornithine + L-glutamate = N-acetyl-L-glutamate + L-ornithine</text>
        <dbReference type="Rhea" id="RHEA:15349"/>
        <dbReference type="ChEBI" id="CHEBI:29985"/>
        <dbReference type="ChEBI" id="CHEBI:44337"/>
        <dbReference type="ChEBI" id="CHEBI:46911"/>
        <dbReference type="ChEBI" id="CHEBI:57805"/>
        <dbReference type="EC" id="2.3.1.35"/>
    </reaction>
</comment>
<dbReference type="CDD" id="cd02152">
    <property type="entry name" value="OAT"/>
    <property type="match status" value="1"/>
</dbReference>
<feature type="site" description="Cleavage; by autolysis" evidence="8">
    <location>
        <begin position="189"/>
        <end position="190"/>
    </location>
</feature>
<dbReference type="InterPro" id="IPR016117">
    <property type="entry name" value="ArgJ-like_dom_sf"/>
</dbReference>
<evidence type="ECO:0000256" key="7">
    <source>
        <dbReference type="ARBA" id="ARBA00023315"/>
    </source>
</evidence>
<dbReference type="KEGG" id="ipa:Isop_3489"/>
<dbReference type="GO" id="GO:0005737">
    <property type="term" value="C:cytoplasm"/>
    <property type="evidence" value="ECO:0007669"/>
    <property type="project" value="UniProtKB-SubCell"/>
</dbReference>
<comment type="function">
    <text evidence="8">Catalyzes two activities which are involved in the cyclic version of arginine biosynthesis: the synthesis of N-acetylglutamate from glutamate and acetyl-CoA as the acetyl donor, and of ornithine by transacetylation between N(2)-acetylornithine and glutamate.</text>
</comment>
<keyword evidence="7 8" id="KW-0012">Acyltransferase</keyword>
<organism evidence="9 10">
    <name type="scientific">Isosphaera pallida (strain ATCC 43644 / DSM 9630 / IS1B)</name>
    <dbReference type="NCBI Taxonomy" id="575540"/>
    <lineage>
        <taxon>Bacteria</taxon>
        <taxon>Pseudomonadati</taxon>
        <taxon>Planctomycetota</taxon>
        <taxon>Planctomycetia</taxon>
        <taxon>Isosphaerales</taxon>
        <taxon>Isosphaeraceae</taxon>
        <taxon>Isosphaera</taxon>
    </lineage>
</organism>
<comment type="pathway">
    <text evidence="8">Amino-acid biosynthesis; L-arginine biosynthesis; L-ornithine and N-acetyl-L-glutamate from L-glutamate and N(2)-acetyl-L-ornithine (cyclic): step 1/1.</text>
</comment>
<dbReference type="InParanoid" id="E8QX07"/>
<keyword evidence="5 8" id="KW-0808">Transferase</keyword>
<name>E8QX07_ISOPI</name>
<dbReference type="eggNOG" id="COG1364">
    <property type="taxonomic scope" value="Bacteria"/>
</dbReference>
<dbReference type="HOGENOM" id="CLU_027172_1_0_0"/>
<dbReference type="HAMAP" id="MF_01106">
    <property type="entry name" value="ArgJ"/>
    <property type="match status" value="1"/>
</dbReference>
<dbReference type="Pfam" id="PF01960">
    <property type="entry name" value="ArgJ"/>
    <property type="match status" value="1"/>
</dbReference>
<dbReference type="NCBIfam" id="TIGR00120">
    <property type="entry name" value="ArgJ"/>
    <property type="match status" value="1"/>
</dbReference>
<dbReference type="InterPro" id="IPR002813">
    <property type="entry name" value="Arg_biosynth_ArgJ"/>
</dbReference>
<feature type="chain" id="PRO_5023541154" description="Arginine biosynthesis bifunctional protein ArgJ beta chain" evidence="8">
    <location>
        <begin position="190"/>
        <end position="403"/>
    </location>
</feature>
<feature type="site" description="Involved in the stabilization of negative charge on the oxyanion by the formation of the oxyanion hole" evidence="8">
    <location>
        <position position="114"/>
    </location>
</feature>
<comment type="subcellular location">
    <subcellularLocation>
        <location evidence="1 8">Cytoplasm</location>
    </subcellularLocation>
</comment>
<dbReference type="SUPFAM" id="SSF56266">
    <property type="entry name" value="DmpA/ArgJ-like"/>
    <property type="match status" value="1"/>
</dbReference>
<keyword evidence="4 8" id="KW-0963">Cytoplasm</keyword>